<feature type="domain" description="CHAT" evidence="1">
    <location>
        <begin position="103"/>
        <end position="389"/>
    </location>
</feature>
<evidence type="ECO:0000313" key="3">
    <source>
        <dbReference type="Proteomes" id="UP000030653"/>
    </source>
</evidence>
<dbReference type="Proteomes" id="UP000030653">
    <property type="component" value="Unassembled WGS sequence"/>
</dbReference>
<dbReference type="OrthoDB" id="9991317at2759"/>
<dbReference type="Pfam" id="PF12770">
    <property type="entry name" value="CHAT"/>
    <property type="match status" value="1"/>
</dbReference>
<dbReference type="GeneID" id="63689598"/>
<proteinExistence type="predicted"/>
<keyword evidence="3" id="KW-1185">Reference proteome</keyword>
<dbReference type="OMA" id="VINMSAH"/>
<feature type="non-terminal residue" evidence="2">
    <location>
        <position position="1"/>
    </location>
</feature>
<name>M5G8Q6_DACPD</name>
<organism evidence="2 3">
    <name type="scientific">Dacryopinax primogenitus (strain DJM 731)</name>
    <name type="common">Brown rot fungus</name>
    <dbReference type="NCBI Taxonomy" id="1858805"/>
    <lineage>
        <taxon>Eukaryota</taxon>
        <taxon>Fungi</taxon>
        <taxon>Dikarya</taxon>
        <taxon>Basidiomycota</taxon>
        <taxon>Agaricomycotina</taxon>
        <taxon>Dacrymycetes</taxon>
        <taxon>Dacrymycetales</taxon>
        <taxon>Dacrymycetaceae</taxon>
        <taxon>Dacryopinax</taxon>
    </lineage>
</organism>
<accession>M5G8Q6</accession>
<dbReference type="InterPro" id="IPR024983">
    <property type="entry name" value="CHAT_dom"/>
</dbReference>
<dbReference type="HOGENOM" id="CLU_001305_5_0_1"/>
<evidence type="ECO:0000313" key="2">
    <source>
        <dbReference type="EMBL" id="EJU04565.1"/>
    </source>
</evidence>
<gene>
    <name evidence="2" type="ORF">DACRYDRAFT_43334</name>
</gene>
<dbReference type="RefSeq" id="XP_040631459.1">
    <property type="nucleotide sequence ID" value="XM_040774536.1"/>
</dbReference>
<sequence length="390" mass="43711">LAERWEDLIEQVRQFKGFETFLEAPRCRSLHQAARDGPIVVINVSEYRTDALIVTGPGQIRCIPLKGLSDKVISGLAYTWHQALKCTKDREGSIYMNRVLQSISRRLWDGGFSQIAAALQEIRDSRHSRSAFRVWLMPTGMLSLLPIHCAGPCQSDQLGMYDFVTSYTGTLSCLILSRSGGGCTSSSAGDGTRHRLLAVAQPKVDNFPVLQGAEREIDALLDSPFSENMTYLSEAEATVSRFAEELPQHEWLHCCSHATWNSTNPLDSAFCLKDGKLTLSCIVRLRMWNAQFAFLSACHTARQTSLLPDESMHLTAGMQVSGFRSLVATQWAMADQDGPVLTRMFYDYLMKDGRAPDVRNTAESLHLALRQFRLRNIPMYRWALFVHAGV</sequence>
<feature type="non-terminal residue" evidence="2">
    <location>
        <position position="390"/>
    </location>
</feature>
<reference evidence="2 3" key="1">
    <citation type="journal article" date="2012" name="Science">
        <title>The Paleozoic origin of enzymatic lignin decomposition reconstructed from 31 fungal genomes.</title>
        <authorList>
            <person name="Floudas D."/>
            <person name="Binder M."/>
            <person name="Riley R."/>
            <person name="Barry K."/>
            <person name="Blanchette R.A."/>
            <person name="Henrissat B."/>
            <person name="Martinez A.T."/>
            <person name="Otillar R."/>
            <person name="Spatafora J.W."/>
            <person name="Yadav J.S."/>
            <person name="Aerts A."/>
            <person name="Benoit I."/>
            <person name="Boyd A."/>
            <person name="Carlson A."/>
            <person name="Copeland A."/>
            <person name="Coutinho P.M."/>
            <person name="de Vries R.P."/>
            <person name="Ferreira P."/>
            <person name="Findley K."/>
            <person name="Foster B."/>
            <person name="Gaskell J."/>
            <person name="Glotzer D."/>
            <person name="Gorecki P."/>
            <person name="Heitman J."/>
            <person name="Hesse C."/>
            <person name="Hori C."/>
            <person name="Igarashi K."/>
            <person name="Jurgens J.A."/>
            <person name="Kallen N."/>
            <person name="Kersten P."/>
            <person name="Kohler A."/>
            <person name="Kuees U."/>
            <person name="Kumar T.K.A."/>
            <person name="Kuo A."/>
            <person name="LaButti K."/>
            <person name="Larrondo L.F."/>
            <person name="Lindquist E."/>
            <person name="Ling A."/>
            <person name="Lombard V."/>
            <person name="Lucas S."/>
            <person name="Lundell T."/>
            <person name="Martin R."/>
            <person name="McLaughlin D.J."/>
            <person name="Morgenstern I."/>
            <person name="Morin E."/>
            <person name="Murat C."/>
            <person name="Nagy L.G."/>
            <person name="Nolan M."/>
            <person name="Ohm R.A."/>
            <person name="Patyshakuliyeva A."/>
            <person name="Rokas A."/>
            <person name="Ruiz-Duenas F.J."/>
            <person name="Sabat G."/>
            <person name="Salamov A."/>
            <person name="Samejima M."/>
            <person name="Schmutz J."/>
            <person name="Slot J.C."/>
            <person name="St John F."/>
            <person name="Stenlid J."/>
            <person name="Sun H."/>
            <person name="Sun S."/>
            <person name="Syed K."/>
            <person name="Tsang A."/>
            <person name="Wiebenga A."/>
            <person name="Young D."/>
            <person name="Pisabarro A."/>
            <person name="Eastwood D.C."/>
            <person name="Martin F."/>
            <person name="Cullen D."/>
            <person name="Grigoriev I.V."/>
            <person name="Hibbett D.S."/>
        </authorList>
    </citation>
    <scope>NUCLEOTIDE SEQUENCE [LARGE SCALE GENOMIC DNA]</scope>
    <source>
        <strain evidence="2 3">DJM-731 SS1</strain>
    </source>
</reference>
<evidence type="ECO:0000259" key="1">
    <source>
        <dbReference type="Pfam" id="PF12770"/>
    </source>
</evidence>
<protein>
    <recommendedName>
        <fullName evidence="1">CHAT domain-containing protein</fullName>
    </recommendedName>
</protein>
<dbReference type="EMBL" id="JH795857">
    <property type="protein sequence ID" value="EJU04565.1"/>
    <property type="molecule type" value="Genomic_DNA"/>
</dbReference>
<dbReference type="AlphaFoldDB" id="M5G8Q6"/>